<evidence type="ECO:0000313" key="1">
    <source>
        <dbReference type="EMBL" id="NBC69391.1"/>
    </source>
</evidence>
<accession>A0A7X5BYF0</accession>
<evidence type="ECO:0000313" key="2">
    <source>
        <dbReference type="Proteomes" id="UP000558113"/>
    </source>
</evidence>
<reference evidence="1 2" key="1">
    <citation type="submission" date="2020-01" db="EMBL/GenBank/DDBJ databases">
        <title>Paenibacillus soybeanensis sp. nov. isolated from the nodules of soybean (Glycine max(L.) Merr).</title>
        <authorList>
            <person name="Wang H."/>
        </authorList>
    </citation>
    <scope>NUCLEOTIDE SEQUENCE [LARGE SCALE GENOMIC DNA]</scope>
    <source>
        <strain evidence="1 2">DSM 23054</strain>
    </source>
</reference>
<organism evidence="1 2">
    <name type="scientific">Paenibacillus sacheonensis</name>
    <dbReference type="NCBI Taxonomy" id="742054"/>
    <lineage>
        <taxon>Bacteria</taxon>
        <taxon>Bacillati</taxon>
        <taxon>Bacillota</taxon>
        <taxon>Bacilli</taxon>
        <taxon>Bacillales</taxon>
        <taxon>Paenibacillaceae</taxon>
        <taxon>Paenibacillus</taxon>
    </lineage>
</organism>
<proteinExistence type="predicted"/>
<gene>
    <name evidence="1" type="ORF">GT003_10345</name>
</gene>
<protein>
    <submittedName>
        <fullName evidence="1">Uncharacterized protein</fullName>
    </submittedName>
</protein>
<dbReference type="Proteomes" id="UP000558113">
    <property type="component" value="Unassembled WGS sequence"/>
</dbReference>
<keyword evidence="2" id="KW-1185">Reference proteome</keyword>
<sequence>MTIQFLDQRISIHNDGFGGTEPLDDLPILIGDIGLQVVAANPANTSNVRVLLTGTANVALSGSPEEPGPTVVSLTVERGGDGTAGTGVMILNQQFEISAFSPFFPISVSAADFPPAAAVLAGEIRYVLFIASDGDVALILNGPVVFNGVAAAGTTT</sequence>
<name>A0A7X5BYF0_9BACL</name>
<comment type="caution">
    <text evidence="1">The sequence shown here is derived from an EMBL/GenBank/DDBJ whole genome shotgun (WGS) entry which is preliminary data.</text>
</comment>
<dbReference type="EMBL" id="JAAAMU010000004">
    <property type="protein sequence ID" value="NBC69391.1"/>
    <property type="molecule type" value="Genomic_DNA"/>
</dbReference>
<dbReference type="AlphaFoldDB" id="A0A7X5BYF0"/>
<dbReference type="OrthoDB" id="2604834at2"/>
<dbReference type="RefSeq" id="WP_161697146.1">
    <property type="nucleotide sequence ID" value="NZ_JAAAMU010000004.1"/>
</dbReference>